<feature type="signal peptide" evidence="9">
    <location>
        <begin position="1"/>
        <end position="18"/>
    </location>
</feature>
<evidence type="ECO:0000256" key="2">
    <source>
        <dbReference type="ARBA" id="ARBA00004613"/>
    </source>
</evidence>
<dbReference type="GO" id="GO:0046872">
    <property type="term" value="F:metal ion binding"/>
    <property type="evidence" value="ECO:0007669"/>
    <property type="project" value="UniProtKB-KW"/>
</dbReference>
<keyword evidence="4" id="KW-0479">Metal-binding</keyword>
<evidence type="ECO:0000256" key="8">
    <source>
        <dbReference type="ARBA" id="ARBA00038263"/>
    </source>
</evidence>
<feature type="chain" id="PRO_5021477032" evidence="9">
    <location>
        <begin position="19"/>
        <end position="686"/>
    </location>
</feature>
<dbReference type="OrthoDB" id="8660908at2"/>
<dbReference type="EMBL" id="VHQI01000004">
    <property type="protein sequence ID" value="TPW42847.1"/>
    <property type="molecule type" value="Genomic_DNA"/>
</dbReference>
<dbReference type="InterPro" id="IPR011050">
    <property type="entry name" value="Pectin_lyase_fold/virulence"/>
</dbReference>
<protein>
    <submittedName>
        <fullName evidence="12">Right-handed parallel beta-helix repeat-containing protein</fullName>
    </submittedName>
</protein>
<evidence type="ECO:0000256" key="7">
    <source>
        <dbReference type="ARBA" id="ARBA00023239"/>
    </source>
</evidence>
<dbReference type="Pfam" id="PF25849">
    <property type="entry name" value="PelX_N"/>
    <property type="match status" value="1"/>
</dbReference>
<keyword evidence="3" id="KW-0964">Secreted</keyword>
<keyword evidence="7" id="KW-0456">Lyase</keyword>
<dbReference type="Pfam" id="PF25850">
    <property type="entry name" value="PelX_Ig"/>
    <property type="match status" value="1"/>
</dbReference>
<dbReference type="AlphaFoldDB" id="A0A506VAT7"/>
<dbReference type="InterPro" id="IPR052052">
    <property type="entry name" value="Polysaccharide_Lyase_9"/>
</dbReference>
<dbReference type="PANTHER" id="PTHR40088:SF1">
    <property type="entry name" value="PECTATE LYASE PEL9"/>
    <property type="match status" value="1"/>
</dbReference>
<keyword evidence="6" id="KW-0106">Calcium</keyword>
<dbReference type="InterPro" id="IPR012334">
    <property type="entry name" value="Pectin_lyas_fold"/>
</dbReference>
<dbReference type="PANTHER" id="PTHR40088">
    <property type="entry name" value="PECTATE LYASE (EUROFUNG)"/>
    <property type="match status" value="1"/>
</dbReference>
<keyword evidence="13" id="KW-1185">Reference proteome</keyword>
<evidence type="ECO:0000313" key="12">
    <source>
        <dbReference type="EMBL" id="TPW42847.1"/>
    </source>
</evidence>
<dbReference type="InterPro" id="IPR058953">
    <property type="entry name" value="PelX-like_N"/>
</dbReference>
<dbReference type="InterPro" id="IPR058863">
    <property type="entry name" value="PelX-like_Ig"/>
</dbReference>
<dbReference type="GO" id="GO:0005576">
    <property type="term" value="C:extracellular region"/>
    <property type="evidence" value="ECO:0007669"/>
    <property type="project" value="UniProtKB-SubCell"/>
</dbReference>
<evidence type="ECO:0000256" key="6">
    <source>
        <dbReference type="ARBA" id="ARBA00022837"/>
    </source>
</evidence>
<proteinExistence type="inferred from homology"/>
<gene>
    <name evidence="12" type="ORF">FKM52_08740</name>
</gene>
<evidence type="ECO:0000256" key="1">
    <source>
        <dbReference type="ARBA" id="ARBA00001913"/>
    </source>
</evidence>
<comment type="caution">
    <text evidence="12">The sequence shown here is derived from an EMBL/GenBank/DDBJ whole genome shotgun (WGS) entry which is preliminary data.</text>
</comment>
<feature type="domain" description="Pectate disaccharide-lyase-like central Ig-like" evidence="11">
    <location>
        <begin position="297"/>
        <end position="367"/>
    </location>
</feature>
<comment type="similarity">
    <text evidence="8">Belongs to the polysaccharide lyase 9 family.</text>
</comment>
<dbReference type="GO" id="GO:0016837">
    <property type="term" value="F:carbon-oxygen lyase activity, acting on polysaccharides"/>
    <property type="evidence" value="ECO:0007669"/>
    <property type="project" value="TreeGrafter"/>
</dbReference>
<evidence type="ECO:0000256" key="9">
    <source>
        <dbReference type="SAM" id="SignalP"/>
    </source>
</evidence>
<evidence type="ECO:0000259" key="11">
    <source>
        <dbReference type="Pfam" id="PF25850"/>
    </source>
</evidence>
<dbReference type="Gene3D" id="2.160.20.10">
    <property type="entry name" value="Single-stranded right-handed beta-helix, Pectin lyase-like"/>
    <property type="match status" value="1"/>
</dbReference>
<organism evidence="12 13">
    <name type="scientific">Mixta tenebrionis</name>
    <dbReference type="NCBI Taxonomy" id="2562439"/>
    <lineage>
        <taxon>Bacteria</taxon>
        <taxon>Pseudomonadati</taxon>
        <taxon>Pseudomonadota</taxon>
        <taxon>Gammaproteobacteria</taxon>
        <taxon>Enterobacterales</taxon>
        <taxon>Erwiniaceae</taxon>
        <taxon>Mixta</taxon>
    </lineage>
</organism>
<dbReference type="RefSeq" id="WP_141175817.1">
    <property type="nucleotide sequence ID" value="NZ_JBHUFX010000011.1"/>
</dbReference>
<comment type="cofactor">
    <cofactor evidence="1">
        <name>Ca(2+)</name>
        <dbReference type="ChEBI" id="CHEBI:29108"/>
    </cofactor>
</comment>
<evidence type="ECO:0000256" key="4">
    <source>
        <dbReference type="ARBA" id="ARBA00022723"/>
    </source>
</evidence>
<accession>A0A506VAT7</accession>
<keyword evidence="5 9" id="KW-0732">Signal</keyword>
<dbReference type="PROSITE" id="PS51257">
    <property type="entry name" value="PROKAR_LIPOPROTEIN"/>
    <property type="match status" value="1"/>
</dbReference>
<reference evidence="12 13" key="1">
    <citation type="submission" date="2019-06" db="EMBL/GenBank/DDBJ databases">
        <authorList>
            <person name="Yang Y."/>
        </authorList>
    </citation>
    <scope>NUCLEOTIDE SEQUENCE [LARGE SCALE GENOMIC DNA]</scope>
    <source>
        <strain evidence="12 13">BIT-26</strain>
    </source>
</reference>
<evidence type="ECO:0000256" key="5">
    <source>
        <dbReference type="ARBA" id="ARBA00022729"/>
    </source>
</evidence>
<evidence type="ECO:0000313" key="13">
    <source>
        <dbReference type="Proteomes" id="UP000319523"/>
    </source>
</evidence>
<sequence length="686" mass="73827">MRTLPFILLLTGASGACATEALPQADSLTWQTITFGQSTDKNFATNVLPEKVGVNQVTFGNAKKAAAQPGKLHFPATIESRGGKIGNSHDGLTFWYTRLPASANMVLEAEVNIEQFGPENGAKPAGQEGAGLLARDILGKPRQEEIKVGYEEFPAAANMVMNAITTQDKASHHRVQATLIARNGVTQSWGNTGVEIKRLPYQRDIDLRKTSHFRLRLARTDSGFTAAWAPAGSDRWVTQQVDDADRIRVLDSESYYVGFFAARNARMTIHQARLTLSPHSAAPAEKFVNKPLPARVEIASAAVAATPDYLFQLRSDRDGRLMVSSDGIERAGGLALKAGEMASVPVPLTADTTPVSYTLTLTSGEKITGLLNVTRRTVADAHNLYASPQGSAQNDGSRQHPLDVASAAELLAPGGVLWLEEGVYPYTTLTAAGSGMSDQRKTMRPLGKVVFHGLKLAASYWDIEGIEVTKKSFSVSGSHNLIQRVTAYQADDTGIWGASPAGIGRALWASHNVIAHSESWGNKDPGLINADGFAVKMRVGEGNKLISCFSHDNVDDGYDLFNKIEDGPNGVVTIENSVALRNVNNGFKLGGEGLPVAHRVINSVAIENGMDGFTDNFNPGALWLSNNIAVDNHRFNFIFRPGPYTQPDNQGTFSGNISLRSKPAKYADAVVGNIDASNAFQLSEKR</sequence>
<feature type="domain" description="Pectate disaccharide-lyase-like N-terminal" evidence="10">
    <location>
        <begin position="31"/>
        <end position="278"/>
    </location>
</feature>
<dbReference type="Proteomes" id="UP000319523">
    <property type="component" value="Unassembled WGS sequence"/>
</dbReference>
<name>A0A506VAT7_9GAMM</name>
<comment type="subcellular location">
    <subcellularLocation>
        <location evidence="2">Secreted</location>
    </subcellularLocation>
</comment>
<dbReference type="SUPFAM" id="SSF51126">
    <property type="entry name" value="Pectin lyase-like"/>
    <property type="match status" value="1"/>
</dbReference>
<evidence type="ECO:0000256" key="3">
    <source>
        <dbReference type="ARBA" id="ARBA00022525"/>
    </source>
</evidence>
<evidence type="ECO:0000259" key="10">
    <source>
        <dbReference type="Pfam" id="PF25849"/>
    </source>
</evidence>